<gene>
    <name evidence="2" type="ORF">BPAE_0327g00130</name>
</gene>
<evidence type="ECO:0000256" key="1">
    <source>
        <dbReference type="SAM" id="MobiDB-lite"/>
    </source>
</evidence>
<feature type="region of interest" description="Disordered" evidence="1">
    <location>
        <begin position="1"/>
        <end position="40"/>
    </location>
</feature>
<evidence type="ECO:0008006" key="4">
    <source>
        <dbReference type="Google" id="ProtNLM"/>
    </source>
</evidence>
<evidence type="ECO:0000313" key="3">
    <source>
        <dbReference type="Proteomes" id="UP000297910"/>
    </source>
</evidence>
<dbReference type="Proteomes" id="UP000297910">
    <property type="component" value="Unassembled WGS sequence"/>
</dbReference>
<dbReference type="AlphaFoldDB" id="A0A4Z1F8J6"/>
<accession>A0A4Z1F8J6</accession>
<name>A0A4Z1F8J6_9HELO</name>
<feature type="region of interest" description="Disordered" evidence="1">
    <location>
        <begin position="68"/>
        <end position="115"/>
    </location>
</feature>
<proteinExistence type="predicted"/>
<evidence type="ECO:0000313" key="2">
    <source>
        <dbReference type="EMBL" id="TGO19970.1"/>
    </source>
</evidence>
<protein>
    <recommendedName>
        <fullName evidence="4">BZIP domain-containing protein</fullName>
    </recommendedName>
</protein>
<sequence>MNTTQTLSFRVEPMNQLAEAKKDEDDWTGTTNAKERRKRQNRLNIRAFRRRKALEAKSAPKDQFVIWKPQPQPQPNTSAQNCIHSKASRAAARKHKSSFRGTRFDIPTASGSPSYTYSIQCPPRLYDEPVHSKPASHHSH</sequence>
<keyword evidence="3" id="KW-1185">Reference proteome</keyword>
<organism evidence="2 3">
    <name type="scientific">Botrytis paeoniae</name>
    <dbReference type="NCBI Taxonomy" id="278948"/>
    <lineage>
        <taxon>Eukaryota</taxon>
        <taxon>Fungi</taxon>
        <taxon>Dikarya</taxon>
        <taxon>Ascomycota</taxon>
        <taxon>Pezizomycotina</taxon>
        <taxon>Leotiomycetes</taxon>
        <taxon>Helotiales</taxon>
        <taxon>Sclerotiniaceae</taxon>
        <taxon>Botrytis</taxon>
    </lineage>
</organism>
<dbReference type="EMBL" id="PQXI01000325">
    <property type="protein sequence ID" value="TGO19970.1"/>
    <property type="molecule type" value="Genomic_DNA"/>
</dbReference>
<comment type="caution">
    <text evidence="2">The sequence shown here is derived from an EMBL/GenBank/DDBJ whole genome shotgun (WGS) entry which is preliminary data.</text>
</comment>
<reference evidence="2 3" key="1">
    <citation type="submission" date="2017-12" db="EMBL/GenBank/DDBJ databases">
        <title>Comparative genomics of Botrytis spp.</title>
        <authorList>
            <person name="Valero-Jimenez C.A."/>
            <person name="Tapia P."/>
            <person name="Veloso J."/>
            <person name="Silva-Moreno E."/>
            <person name="Staats M."/>
            <person name="Valdes J.H."/>
            <person name="Van Kan J.A.L."/>
        </authorList>
    </citation>
    <scope>NUCLEOTIDE SEQUENCE [LARGE SCALE GENOMIC DNA]</scope>
    <source>
        <strain evidence="2 3">Bp0003</strain>
    </source>
</reference>